<feature type="compositionally biased region" description="Polar residues" evidence="4">
    <location>
        <begin position="210"/>
        <end position="220"/>
    </location>
</feature>
<protein>
    <recommendedName>
        <fullName evidence="5">WW domain-containing protein</fullName>
    </recommendedName>
</protein>
<keyword evidence="3" id="KW-0408">Iron</keyword>
<dbReference type="GO" id="GO:0006826">
    <property type="term" value="P:iron ion transport"/>
    <property type="evidence" value="ECO:0007669"/>
    <property type="project" value="UniProtKB-KW"/>
</dbReference>
<feature type="domain" description="WW" evidence="5">
    <location>
        <begin position="20"/>
        <end position="49"/>
    </location>
</feature>
<keyword evidence="2" id="KW-0813">Transport</keyword>
<evidence type="ECO:0000313" key="7">
    <source>
        <dbReference type="Proteomes" id="UP000052943"/>
    </source>
</evidence>
<dbReference type="PROSITE" id="PS50020">
    <property type="entry name" value="WW_DOMAIN_2"/>
    <property type="match status" value="1"/>
</dbReference>
<dbReference type="EMBL" id="LNFO01006129">
    <property type="protein sequence ID" value="KUF64492.1"/>
    <property type="molecule type" value="Genomic_DNA"/>
</dbReference>
<organism evidence="6 7">
    <name type="scientific">Phytophthora nicotianae</name>
    <name type="common">Potato buckeye rot agent</name>
    <name type="synonym">Phytophthora parasitica</name>
    <dbReference type="NCBI Taxonomy" id="4792"/>
    <lineage>
        <taxon>Eukaryota</taxon>
        <taxon>Sar</taxon>
        <taxon>Stramenopiles</taxon>
        <taxon>Oomycota</taxon>
        <taxon>Peronosporomycetes</taxon>
        <taxon>Peronosporales</taxon>
        <taxon>Peronosporaceae</taxon>
        <taxon>Phytophthora</taxon>
    </lineage>
</organism>
<dbReference type="GO" id="GO:0008199">
    <property type="term" value="F:ferric iron binding"/>
    <property type="evidence" value="ECO:0007669"/>
    <property type="project" value="InterPro"/>
</dbReference>
<dbReference type="Pfam" id="PF01491">
    <property type="entry name" value="Frataxin_Cyay"/>
    <property type="match status" value="1"/>
</dbReference>
<dbReference type="Gene3D" id="3.30.920.10">
    <property type="entry name" value="Frataxin/CyaY"/>
    <property type="match status" value="1"/>
</dbReference>
<dbReference type="PROSITE" id="PS50810">
    <property type="entry name" value="FRATAXIN_2"/>
    <property type="match status" value="1"/>
</dbReference>
<feature type="region of interest" description="Disordered" evidence="4">
    <location>
        <begin position="131"/>
        <end position="277"/>
    </location>
</feature>
<reference evidence="6 7" key="1">
    <citation type="submission" date="2015-11" db="EMBL/GenBank/DDBJ databases">
        <title>Genomes and virulence difference between two physiological races of Phytophthora nicotianae.</title>
        <authorList>
            <person name="Liu H."/>
            <person name="Ma X."/>
            <person name="Yu H."/>
            <person name="Fang D."/>
            <person name="Li Y."/>
            <person name="Wang X."/>
            <person name="Wang W."/>
            <person name="Dong Y."/>
            <person name="Xiao B."/>
        </authorList>
    </citation>
    <scope>NUCLEOTIDE SEQUENCE [LARGE SCALE GENOMIC DNA]</scope>
    <source>
        <strain evidence="7">race 0</strain>
    </source>
</reference>
<dbReference type="InterPro" id="IPR002908">
    <property type="entry name" value="Frataxin/CyaY"/>
</dbReference>
<evidence type="ECO:0000313" key="6">
    <source>
        <dbReference type="EMBL" id="KUF64492.1"/>
    </source>
</evidence>
<comment type="caution">
    <text evidence="6">The sequence shown here is derived from an EMBL/GenBank/DDBJ whole genome shotgun (WGS) entry which is preliminary data.</text>
</comment>
<dbReference type="AlphaFoldDB" id="A0A0W8AY20"/>
<dbReference type="GO" id="GO:0016226">
    <property type="term" value="P:iron-sulfur cluster assembly"/>
    <property type="evidence" value="ECO:0007669"/>
    <property type="project" value="InterPro"/>
</dbReference>
<evidence type="ECO:0000259" key="5">
    <source>
        <dbReference type="PROSITE" id="PS50020"/>
    </source>
</evidence>
<keyword evidence="2" id="KW-0406">Ion transport</keyword>
<evidence type="ECO:0000256" key="4">
    <source>
        <dbReference type="SAM" id="MobiDB-lite"/>
    </source>
</evidence>
<sequence length="419" mass="47585">MANMKPVRSRSGSRENDAFGWQLFHDRQHNLVYYLHSYTGEVRWPRPETVGFVMHGLRPLPAQTGIDTRTDACTVNPDIWSPYYPHVVMLPSGLVQVHPGPSSDTQNAVEMWCGYNRFPLRLPGQHGARMLPPTWEDSHSGSPFLPPYPVAVLGRDDKESKRQAAPKSPLQHINEQFQTPEVNLPRSRNPSQNSELERAQGSQDWPVLNPPSTTTQTTDRMQPVYPKGFSASNTEKKEHNRKGYLLRQARKMMRDGGSSSTATPPNSGPATSTKQRTLQPFRVCRLAQTREKITIPAAGGTRRRRLKPKLPKDKFTTLSTEFLDRVQAAVEPLHPPINDDFQLQRDGNGELVIRTNSKEFVIKVLSSKQQIEFLSPVSGLRTYQWNLMTKRWEDETDSHDIEGLLTRDLMRFCAGIPLF</sequence>
<dbReference type="SMART" id="SM01219">
    <property type="entry name" value="Frataxin_Cyay"/>
    <property type="match status" value="1"/>
</dbReference>
<evidence type="ECO:0000256" key="2">
    <source>
        <dbReference type="ARBA" id="ARBA00022496"/>
    </source>
</evidence>
<accession>A0A0W8AY20</accession>
<dbReference type="GO" id="GO:0005737">
    <property type="term" value="C:cytoplasm"/>
    <property type="evidence" value="ECO:0007669"/>
    <property type="project" value="UniProtKB-ARBA"/>
</dbReference>
<feature type="compositionally biased region" description="Polar residues" evidence="4">
    <location>
        <begin position="171"/>
        <end position="194"/>
    </location>
</feature>
<dbReference type="InterPro" id="IPR036524">
    <property type="entry name" value="Frataxin/CyaY_sf"/>
</dbReference>
<dbReference type="InterPro" id="IPR001202">
    <property type="entry name" value="WW_dom"/>
</dbReference>
<gene>
    <name evidence="6" type="ORF">AM587_10017222</name>
</gene>
<feature type="compositionally biased region" description="Polar residues" evidence="4">
    <location>
        <begin position="257"/>
        <end position="277"/>
    </location>
</feature>
<dbReference type="Proteomes" id="UP000052943">
    <property type="component" value="Unassembled WGS sequence"/>
</dbReference>
<comment type="similarity">
    <text evidence="1">Belongs to the frataxin family.</text>
</comment>
<evidence type="ECO:0000256" key="1">
    <source>
        <dbReference type="ARBA" id="ARBA00008183"/>
    </source>
</evidence>
<name>A0A0W8AY20_PHYNI</name>
<keyword evidence="2" id="KW-0410">Iron transport</keyword>
<dbReference type="Gene3D" id="2.20.70.10">
    <property type="match status" value="1"/>
</dbReference>
<evidence type="ECO:0000256" key="3">
    <source>
        <dbReference type="ARBA" id="ARBA00023004"/>
    </source>
</evidence>
<dbReference type="OrthoDB" id="119754at2759"/>
<feature type="compositionally biased region" description="Basic residues" evidence="4">
    <location>
        <begin position="239"/>
        <end position="251"/>
    </location>
</feature>
<proteinExistence type="inferred from homology"/>